<evidence type="ECO:0000259" key="4">
    <source>
        <dbReference type="Pfam" id="PF00535"/>
    </source>
</evidence>
<dbReference type="EMBL" id="JACBYF010000023">
    <property type="protein sequence ID" value="NYS48020.1"/>
    <property type="molecule type" value="Genomic_DNA"/>
</dbReference>
<protein>
    <submittedName>
        <fullName evidence="5">Glycosyltransferase</fullName>
    </submittedName>
</protein>
<comment type="similarity">
    <text evidence="1">Belongs to the glycosyltransferase 2 family.</text>
</comment>
<proteinExistence type="inferred from homology"/>
<evidence type="ECO:0000313" key="6">
    <source>
        <dbReference type="Proteomes" id="UP000531840"/>
    </source>
</evidence>
<feature type="domain" description="Glycosyltransferase 2-like" evidence="4">
    <location>
        <begin position="244"/>
        <end position="381"/>
    </location>
</feature>
<sequence length="535" mass="63537">MSNIKVQYKNEKLLSVIVPFHNAEKYLDECIQSILKQTCQNIELILVNAESTDKSLEIANKYISENVKIYNEKYNTLCFALKKGIEKSRAEYVAIIKAEDFVREDFIEKLYENIEKNNCDMALSNYYKYSEKDGLFYFHNFEEDYDVEIFDFKEAVLRQDNWIKNGKILNNNLYNFLNGKLYKKWILEEFGHFTIEEKEIMKWLYNKCKNITLVNENLYAVRECLEEQAKLTYNKDIPENHLISIIIPIYNVEKYLVECLESVKNQTYKNLEILLINDGSTDNSEQICRQFVEKDNRFKLFNKTNGGLSDARNFGIEKSTADLIYLLDSDDFIDKNCIKALYNQQIIHNADIVFSSYLEYIELNNTFGYYILDRDFKIEEVEPFEAVIRQSNHIYNTADYILAQNKIYKKKLFNNINYPKGRIFEDEATTHKLFMNSNKIININANHYYYRIRNNSIMTSSFSINKARNLVYMINEKLSDIAMYGNGKYLEDARNRAYKLLLDYKQILEYNNLENEDIYKYILTKINLYDIGNNL</sequence>
<evidence type="ECO:0000256" key="1">
    <source>
        <dbReference type="ARBA" id="ARBA00006739"/>
    </source>
</evidence>
<dbReference type="InterPro" id="IPR029044">
    <property type="entry name" value="Nucleotide-diphossugar_trans"/>
</dbReference>
<dbReference type="CDD" id="cd00761">
    <property type="entry name" value="Glyco_tranf_GTA_type"/>
    <property type="match status" value="2"/>
</dbReference>
<gene>
    <name evidence="5" type="ORF">HZY85_07525</name>
</gene>
<dbReference type="RefSeq" id="WP_179941803.1">
    <property type="nucleotide sequence ID" value="NZ_JACBYF010000023.1"/>
</dbReference>
<organism evidence="5 6">
    <name type="scientific">Gemelliphila palaticanis</name>
    <dbReference type="NCBI Taxonomy" id="81950"/>
    <lineage>
        <taxon>Bacteria</taxon>
        <taxon>Bacillati</taxon>
        <taxon>Bacillota</taxon>
        <taxon>Bacilli</taxon>
        <taxon>Bacillales</taxon>
        <taxon>Gemellaceae</taxon>
        <taxon>Gemelliphila</taxon>
    </lineage>
</organism>
<name>A0ABX2T063_9BACL</name>
<dbReference type="Gene3D" id="3.90.550.10">
    <property type="entry name" value="Spore Coat Polysaccharide Biosynthesis Protein SpsA, Chain A"/>
    <property type="match status" value="2"/>
</dbReference>
<dbReference type="InterPro" id="IPR001173">
    <property type="entry name" value="Glyco_trans_2-like"/>
</dbReference>
<dbReference type="Proteomes" id="UP000531840">
    <property type="component" value="Unassembled WGS sequence"/>
</dbReference>
<evidence type="ECO:0000256" key="3">
    <source>
        <dbReference type="ARBA" id="ARBA00022679"/>
    </source>
</evidence>
<evidence type="ECO:0000313" key="5">
    <source>
        <dbReference type="EMBL" id="NYS48020.1"/>
    </source>
</evidence>
<dbReference type="SUPFAM" id="SSF53448">
    <property type="entry name" value="Nucleotide-diphospho-sugar transferases"/>
    <property type="match status" value="2"/>
</dbReference>
<dbReference type="PANTHER" id="PTHR22916:SF51">
    <property type="entry name" value="GLYCOSYLTRANSFERASE EPSH-RELATED"/>
    <property type="match status" value="1"/>
</dbReference>
<keyword evidence="6" id="KW-1185">Reference proteome</keyword>
<feature type="domain" description="Glycosyltransferase 2-like" evidence="4">
    <location>
        <begin position="15"/>
        <end position="152"/>
    </location>
</feature>
<reference evidence="5 6" key="1">
    <citation type="submission" date="2020-07" db="EMBL/GenBank/DDBJ databases">
        <title>MOT database genomes.</title>
        <authorList>
            <person name="Joseph S."/>
            <person name="Aduse-Opoku J."/>
            <person name="Hashim A."/>
            <person name="Wade W."/>
            <person name="Curtis M."/>
        </authorList>
    </citation>
    <scope>NUCLEOTIDE SEQUENCE [LARGE SCALE GENOMIC DNA]</scope>
    <source>
        <strain evidence="5 6">CIP 106318</strain>
    </source>
</reference>
<keyword evidence="3" id="KW-0808">Transferase</keyword>
<dbReference type="Pfam" id="PF00535">
    <property type="entry name" value="Glycos_transf_2"/>
    <property type="match status" value="2"/>
</dbReference>
<evidence type="ECO:0000256" key="2">
    <source>
        <dbReference type="ARBA" id="ARBA00022676"/>
    </source>
</evidence>
<accession>A0ABX2T063</accession>
<comment type="caution">
    <text evidence="5">The sequence shown here is derived from an EMBL/GenBank/DDBJ whole genome shotgun (WGS) entry which is preliminary data.</text>
</comment>
<dbReference type="PANTHER" id="PTHR22916">
    <property type="entry name" value="GLYCOSYLTRANSFERASE"/>
    <property type="match status" value="1"/>
</dbReference>
<keyword evidence="2" id="KW-0328">Glycosyltransferase</keyword>